<evidence type="ECO:0000313" key="2">
    <source>
        <dbReference type="Proteomes" id="UP000237000"/>
    </source>
</evidence>
<comment type="caution">
    <text evidence="1">The sequence shown here is derived from an EMBL/GenBank/DDBJ whole genome shotgun (WGS) entry which is preliminary data.</text>
</comment>
<sequence length="70" mass="8010">KLKWSIRCHLKRIFETKRSLPTTRSTSWSIARDETDEAQSAMDEAHGTRAIDINHTKLKTLKTIADLIAC</sequence>
<dbReference type="InParanoid" id="A0A2P5DEA9"/>
<dbReference type="EMBL" id="JXTC01000276">
    <property type="protein sequence ID" value="PON71612.1"/>
    <property type="molecule type" value="Genomic_DNA"/>
</dbReference>
<name>A0A2P5DEA9_TREOI</name>
<gene>
    <name evidence="1" type="ORF">TorRG33x02_254080</name>
</gene>
<proteinExistence type="predicted"/>
<protein>
    <submittedName>
        <fullName evidence="1">Uncharacterized protein</fullName>
    </submittedName>
</protein>
<keyword evidence="2" id="KW-1185">Reference proteome</keyword>
<organism evidence="1 2">
    <name type="scientific">Trema orientale</name>
    <name type="common">Charcoal tree</name>
    <name type="synonym">Celtis orientalis</name>
    <dbReference type="NCBI Taxonomy" id="63057"/>
    <lineage>
        <taxon>Eukaryota</taxon>
        <taxon>Viridiplantae</taxon>
        <taxon>Streptophyta</taxon>
        <taxon>Embryophyta</taxon>
        <taxon>Tracheophyta</taxon>
        <taxon>Spermatophyta</taxon>
        <taxon>Magnoliopsida</taxon>
        <taxon>eudicotyledons</taxon>
        <taxon>Gunneridae</taxon>
        <taxon>Pentapetalae</taxon>
        <taxon>rosids</taxon>
        <taxon>fabids</taxon>
        <taxon>Rosales</taxon>
        <taxon>Cannabaceae</taxon>
        <taxon>Trema</taxon>
    </lineage>
</organism>
<reference evidence="2" key="1">
    <citation type="submission" date="2016-06" db="EMBL/GenBank/DDBJ databases">
        <title>Parallel loss of symbiosis genes in relatives of nitrogen-fixing non-legume Parasponia.</title>
        <authorList>
            <person name="Van Velzen R."/>
            <person name="Holmer R."/>
            <person name="Bu F."/>
            <person name="Rutten L."/>
            <person name="Van Zeijl A."/>
            <person name="Liu W."/>
            <person name="Santuari L."/>
            <person name="Cao Q."/>
            <person name="Sharma T."/>
            <person name="Shen D."/>
            <person name="Roswanjaya Y."/>
            <person name="Wardhani T."/>
            <person name="Kalhor M.S."/>
            <person name="Jansen J."/>
            <person name="Van den Hoogen J."/>
            <person name="Gungor B."/>
            <person name="Hartog M."/>
            <person name="Hontelez J."/>
            <person name="Verver J."/>
            <person name="Yang W.-C."/>
            <person name="Schijlen E."/>
            <person name="Repin R."/>
            <person name="Schilthuizen M."/>
            <person name="Schranz E."/>
            <person name="Heidstra R."/>
            <person name="Miyata K."/>
            <person name="Fedorova E."/>
            <person name="Kohlen W."/>
            <person name="Bisseling T."/>
            <person name="Smit S."/>
            <person name="Geurts R."/>
        </authorList>
    </citation>
    <scope>NUCLEOTIDE SEQUENCE [LARGE SCALE GENOMIC DNA]</scope>
    <source>
        <strain evidence="2">cv. RG33-2</strain>
    </source>
</reference>
<feature type="non-terminal residue" evidence="1">
    <location>
        <position position="1"/>
    </location>
</feature>
<accession>A0A2P5DEA9</accession>
<dbReference type="AlphaFoldDB" id="A0A2P5DEA9"/>
<evidence type="ECO:0000313" key="1">
    <source>
        <dbReference type="EMBL" id="PON71612.1"/>
    </source>
</evidence>
<dbReference type="Proteomes" id="UP000237000">
    <property type="component" value="Unassembled WGS sequence"/>
</dbReference>